<protein>
    <submittedName>
        <fullName evidence="2">Uncharacterized protein</fullName>
    </submittedName>
</protein>
<keyword evidence="3" id="KW-1185">Reference proteome</keyword>
<feature type="signal peptide" evidence="1">
    <location>
        <begin position="1"/>
        <end position="29"/>
    </location>
</feature>
<dbReference type="Proteomes" id="UP000759537">
    <property type="component" value="Unassembled WGS sequence"/>
</dbReference>
<feature type="chain" id="PRO_5040394922" evidence="1">
    <location>
        <begin position="30"/>
        <end position="111"/>
    </location>
</feature>
<evidence type="ECO:0000313" key="2">
    <source>
        <dbReference type="EMBL" id="KAF8470484.1"/>
    </source>
</evidence>
<sequence length="111" mass="12182">MRFTTWSTVTNVFIISTVALLSLIPAANAIVIGWIRPQPGDTYQAGKEALVEWIALGDENILRGMGGYLYLKSANNSAQPSQVTYPEAPGDYQIILYTDDGLFYSGNFTLD</sequence>
<gene>
    <name evidence="2" type="ORF">DFH94DRAFT_685108</name>
</gene>
<evidence type="ECO:0000256" key="1">
    <source>
        <dbReference type="SAM" id="SignalP"/>
    </source>
</evidence>
<keyword evidence="1" id="KW-0732">Signal</keyword>
<reference evidence="2" key="2">
    <citation type="journal article" date="2020" name="Nat. Commun.">
        <title>Large-scale genome sequencing of mycorrhizal fungi provides insights into the early evolution of symbiotic traits.</title>
        <authorList>
            <person name="Miyauchi S."/>
            <person name="Kiss E."/>
            <person name="Kuo A."/>
            <person name="Drula E."/>
            <person name="Kohler A."/>
            <person name="Sanchez-Garcia M."/>
            <person name="Morin E."/>
            <person name="Andreopoulos B."/>
            <person name="Barry K.W."/>
            <person name="Bonito G."/>
            <person name="Buee M."/>
            <person name="Carver A."/>
            <person name="Chen C."/>
            <person name="Cichocki N."/>
            <person name="Clum A."/>
            <person name="Culley D."/>
            <person name="Crous P.W."/>
            <person name="Fauchery L."/>
            <person name="Girlanda M."/>
            <person name="Hayes R.D."/>
            <person name="Keri Z."/>
            <person name="LaButti K."/>
            <person name="Lipzen A."/>
            <person name="Lombard V."/>
            <person name="Magnuson J."/>
            <person name="Maillard F."/>
            <person name="Murat C."/>
            <person name="Nolan M."/>
            <person name="Ohm R.A."/>
            <person name="Pangilinan J."/>
            <person name="Pereira M.F."/>
            <person name="Perotto S."/>
            <person name="Peter M."/>
            <person name="Pfister S."/>
            <person name="Riley R."/>
            <person name="Sitrit Y."/>
            <person name="Stielow J.B."/>
            <person name="Szollosi G."/>
            <person name="Zifcakova L."/>
            <person name="Stursova M."/>
            <person name="Spatafora J.W."/>
            <person name="Tedersoo L."/>
            <person name="Vaario L.M."/>
            <person name="Yamada A."/>
            <person name="Yan M."/>
            <person name="Wang P."/>
            <person name="Xu J."/>
            <person name="Bruns T."/>
            <person name="Baldrian P."/>
            <person name="Vilgalys R."/>
            <person name="Dunand C."/>
            <person name="Henrissat B."/>
            <person name="Grigoriev I.V."/>
            <person name="Hibbett D."/>
            <person name="Nagy L.G."/>
            <person name="Martin F.M."/>
        </authorList>
    </citation>
    <scope>NUCLEOTIDE SEQUENCE</scope>
    <source>
        <strain evidence="2">Prilba</strain>
    </source>
</reference>
<comment type="caution">
    <text evidence="2">The sequence shown here is derived from an EMBL/GenBank/DDBJ whole genome shotgun (WGS) entry which is preliminary data.</text>
</comment>
<organism evidence="2 3">
    <name type="scientific">Russula ochroleuca</name>
    <dbReference type="NCBI Taxonomy" id="152965"/>
    <lineage>
        <taxon>Eukaryota</taxon>
        <taxon>Fungi</taxon>
        <taxon>Dikarya</taxon>
        <taxon>Basidiomycota</taxon>
        <taxon>Agaricomycotina</taxon>
        <taxon>Agaricomycetes</taxon>
        <taxon>Russulales</taxon>
        <taxon>Russulaceae</taxon>
        <taxon>Russula</taxon>
    </lineage>
</organism>
<dbReference type="OrthoDB" id="3254262at2759"/>
<dbReference type="AlphaFoldDB" id="A0A9P5JYJ9"/>
<evidence type="ECO:0000313" key="3">
    <source>
        <dbReference type="Proteomes" id="UP000759537"/>
    </source>
</evidence>
<accession>A0A9P5JYJ9</accession>
<proteinExistence type="predicted"/>
<dbReference type="EMBL" id="WHVB01000025">
    <property type="protein sequence ID" value="KAF8470484.1"/>
    <property type="molecule type" value="Genomic_DNA"/>
</dbReference>
<reference evidence="2" key="1">
    <citation type="submission" date="2019-10" db="EMBL/GenBank/DDBJ databases">
        <authorList>
            <consortium name="DOE Joint Genome Institute"/>
            <person name="Kuo A."/>
            <person name="Miyauchi S."/>
            <person name="Kiss E."/>
            <person name="Drula E."/>
            <person name="Kohler A."/>
            <person name="Sanchez-Garcia M."/>
            <person name="Andreopoulos B."/>
            <person name="Barry K.W."/>
            <person name="Bonito G."/>
            <person name="Buee M."/>
            <person name="Carver A."/>
            <person name="Chen C."/>
            <person name="Cichocki N."/>
            <person name="Clum A."/>
            <person name="Culley D."/>
            <person name="Crous P.W."/>
            <person name="Fauchery L."/>
            <person name="Girlanda M."/>
            <person name="Hayes R."/>
            <person name="Keri Z."/>
            <person name="LaButti K."/>
            <person name="Lipzen A."/>
            <person name="Lombard V."/>
            <person name="Magnuson J."/>
            <person name="Maillard F."/>
            <person name="Morin E."/>
            <person name="Murat C."/>
            <person name="Nolan M."/>
            <person name="Ohm R."/>
            <person name="Pangilinan J."/>
            <person name="Pereira M."/>
            <person name="Perotto S."/>
            <person name="Peter M."/>
            <person name="Riley R."/>
            <person name="Sitrit Y."/>
            <person name="Stielow B."/>
            <person name="Szollosi G."/>
            <person name="Zifcakova L."/>
            <person name="Stursova M."/>
            <person name="Spatafora J.W."/>
            <person name="Tedersoo L."/>
            <person name="Vaario L.-M."/>
            <person name="Yamada A."/>
            <person name="Yan M."/>
            <person name="Wang P."/>
            <person name="Xu J."/>
            <person name="Bruns T."/>
            <person name="Baldrian P."/>
            <person name="Vilgalys R."/>
            <person name="Henrissat B."/>
            <person name="Grigoriev I.V."/>
            <person name="Hibbett D."/>
            <person name="Nagy L.G."/>
            <person name="Martin F.M."/>
        </authorList>
    </citation>
    <scope>NUCLEOTIDE SEQUENCE</scope>
    <source>
        <strain evidence="2">Prilba</strain>
    </source>
</reference>
<name>A0A9P5JYJ9_9AGAM</name>